<sequence length="415" mass="47641">MISIPCNNRIKLEAPLKCDIHLVFKVDEKKCVQQIISSLTKKVLGLHLKLSHDSSTLHYINENPPIYKMQNFKDLEKASIFYSKKHKNDPYTRFGSIGYNDNMVLLSVSHSFGDGGYLKYIADNILDDSNIYIPSHFPYEMQDIFKERFEKAPNNIPFWANNDKVIRIETNDQSKLHPATDVCYSTVKIPSKNLQCYDSKTKKLHSFTDSLWTSYLISSIAHNKNRNSLEIPKCFSIPTCVDFRRYLPNQNYSTCSMFSAVFPEAPISPKMSLQEIGKAMKIDLKKRMEKGEDFGILKSSGSIENLKKKVFLQLSYMGSIHIERPITDVFVGLSMDAVQAESMLLLMGFSSIMKPSLPNEEEKNDVFLRLRYSPTTLYKDEVDQMMKNIEYVLTKIPIETSIEEAVKAVSSFNYN</sequence>
<protein>
    <submittedName>
        <fullName evidence="2">Uncharacterized protein</fullName>
    </submittedName>
</protein>
<accession>A0ABR2GUI0</accession>
<evidence type="ECO:0000313" key="2">
    <source>
        <dbReference type="EMBL" id="KAK8837580.1"/>
    </source>
</evidence>
<evidence type="ECO:0000313" key="3">
    <source>
        <dbReference type="Proteomes" id="UP001470230"/>
    </source>
</evidence>
<name>A0ABR2GUI0_9EUKA</name>
<proteinExistence type="predicted"/>
<organism evidence="2 3">
    <name type="scientific">Tritrichomonas musculus</name>
    <dbReference type="NCBI Taxonomy" id="1915356"/>
    <lineage>
        <taxon>Eukaryota</taxon>
        <taxon>Metamonada</taxon>
        <taxon>Parabasalia</taxon>
        <taxon>Tritrichomonadida</taxon>
        <taxon>Tritrichomonadidae</taxon>
        <taxon>Tritrichomonas</taxon>
    </lineage>
</organism>
<reference evidence="2 3" key="1">
    <citation type="submission" date="2024-04" db="EMBL/GenBank/DDBJ databases">
        <title>Tritrichomonas musculus Genome.</title>
        <authorList>
            <person name="Alves-Ferreira E."/>
            <person name="Grigg M."/>
            <person name="Lorenzi H."/>
            <person name="Galac M."/>
        </authorList>
    </citation>
    <scope>NUCLEOTIDE SEQUENCE [LARGE SCALE GENOMIC DNA]</scope>
    <source>
        <strain evidence="2 3">EAF2021</strain>
    </source>
</reference>
<keyword evidence="3" id="KW-1185">Reference proteome</keyword>
<dbReference type="EMBL" id="JAPFFF010000518">
    <property type="protein sequence ID" value="KAK8834100.1"/>
    <property type="molecule type" value="Genomic_DNA"/>
</dbReference>
<dbReference type="EMBL" id="JAPFFF010000059">
    <property type="protein sequence ID" value="KAK8837580.1"/>
    <property type="molecule type" value="Genomic_DNA"/>
</dbReference>
<evidence type="ECO:0000313" key="1">
    <source>
        <dbReference type="EMBL" id="KAK8834100.1"/>
    </source>
</evidence>
<gene>
    <name evidence="1" type="ORF">M9Y10_036405</name>
    <name evidence="2" type="ORF">M9Y10_036580</name>
</gene>
<dbReference type="Proteomes" id="UP001470230">
    <property type="component" value="Unassembled WGS sequence"/>
</dbReference>
<comment type="caution">
    <text evidence="2">The sequence shown here is derived from an EMBL/GenBank/DDBJ whole genome shotgun (WGS) entry which is preliminary data.</text>
</comment>